<feature type="domain" description="DJ-1/PfpI" evidence="1">
    <location>
        <begin position="32"/>
        <end position="133"/>
    </location>
</feature>
<dbReference type="Pfam" id="PF01965">
    <property type="entry name" value="DJ-1_PfpI"/>
    <property type="match status" value="1"/>
</dbReference>
<evidence type="ECO:0000313" key="3">
    <source>
        <dbReference type="Proteomes" id="UP000663843"/>
    </source>
</evidence>
<organism evidence="2 3">
    <name type="scientific">Rhizoctonia solani</name>
    <dbReference type="NCBI Taxonomy" id="456999"/>
    <lineage>
        <taxon>Eukaryota</taxon>
        <taxon>Fungi</taxon>
        <taxon>Dikarya</taxon>
        <taxon>Basidiomycota</taxon>
        <taxon>Agaricomycotina</taxon>
        <taxon>Agaricomycetes</taxon>
        <taxon>Cantharellales</taxon>
        <taxon>Ceratobasidiaceae</taxon>
        <taxon>Rhizoctonia</taxon>
    </lineage>
</organism>
<dbReference type="Proteomes" id="UP000663843">
    <property type="component" value="Unassembled WGS sequence"/>
</dbReference>
<evidence type="ECO:0000259" key="1">
    <source>
        <dbReference type="Pfam" id="PF01965"/>
    </source>
</evidence>
<dbReference type="PANTHER" id="PTHR43130:SF15">
    <property type="entry name" value="THIJ_PFPI FAMILY PROTEIN (AFU_ORTHOLOGUE AFUA_5G14240)"/>
    <property type="match status" value="1"/>
</dbReference>
<dbReference type="EMBL" id="CAJMWT010004913">
    <property type="protein sequence ID" value="CAE6498385.1"/>
    <property type="molecule type" value="Genomic_DNA"/>
</dbReference>
<protein>
    <recommendedName>
        <fullName evidence="1">DJ-1/PfpI domain-containing protein</fullName>
    </recommendedName>
</protein>
<sequence>MFSFTGPMELLGWLRKGSGSQTNPIWPFAPYEFEFDYLAESLDPVPTLAGPWLLPSKTFSEVSSKQYDIILVPGAESRVVAEIPSTIIDFIKTQHPGLKYLLSVCTGAWIVAKAGILEGRSATTNKAAFKRIKASSTMRTIARGQF</sequence>
<comment type="caution">
    <text evidence="2">The sequence shown here is derived from an EMBL/GenBank/DDBJ whole genome shotgun (WGS) entry which is preliminary data.</text>
</comment>
<dbReference type="AlphaFoldDB" id="A0A8H3CV96"/>
<reference evidence="2" key="1">
    <citation type="submission" date="2021-01" db="EMBL/GenBank/DDBJ databases">
        <authorList>
            <person name="Kaushik A."/>
        </authorList>
    </citation>
    <scope>NUCLEOTIDE SEQUENCE</scope>
    <source>
        <strain evidence="2">AG2-2IIIB</strain>
    </source>
</reference>
<dbReference type="SUPFAM" id="SSF52317">
    <property type="entry name" value="Class I glutamine amidotransferase-like"/>
    <property type="match status" value="1"/>
</dbReference>
<evidence type="ECO:0000313" key="2">
    <source>
        <dbReference type="EMBL" id="CAE6498385.1"/>
    </source>
</evidence>
<gene>
    <name evidence="2" type="ORF">RDB_LOCUS136811</name>
</gene>
<dbReference type="Gene3D" id="3.40.50.880">
    <property type="match status" value="1"/>
</dbReference>
<dbReference type="InterPro" id="IPR029062">
    <property type="entry name" value="Class_I_gatase-like"/>
</dbReference>
<proteinExistence type="predicted"/>
<dbReference type="InterPro" id="IPR002818">
    <property type="entry name" value="DJ-1/PfpI"/>
</dbReference>
<dbReference type="InterPro" id="IPR052158">
    <property type="entry name" value="INH-QAR"/>
</dbReference>
<dbReference type="PANTHER" id="PTHR43130">
    <property type="entry name" value="ARAC-FAMILY TRANSCRIPTIONAL REGULATOR"/>
    <property type="match status" value="1"/>
</dbReference>
<name>A0A8H3CV96_9AGAM</name>
<accession>A0A8H3CV96</accession>